<evidence type="ECO:0000259" key="1">
    <source>
        <dbReference type="Pfam" id="PF17919"/>
    </source>
</evidence>
<dbReference type="AlphaFoldDB" id="A0AAP0FCC8"/>
<dbReference type="InterPro" id="IPR041577">
    <property type="entry name" value="RT_RNaseH_2"/>
</dbReference>
<protein>
    <recommendedName>
        <fullName evidence="1">Reverse transcriptase/retrotransposon-derived protein RNase H-like domain-containing protein</fullName>
    </recommendedName>
</protein>
<evidence type="ECO:0000313" key="3">
    <source>
        <dbReference type="Proteomes" id="UP001420932"/>
    </source>
</evidence>
<feature type="domain" description="Reverse transcriptase/retrotransposon-derived protein RNase H-like" evidence="1">
    <location>
        <begin position="89"/>
        <end position="170"/>
    </location>
</feature>
<gene>
    <name evidence="2" type="ORF">Syun_023493</name>
</gene>
<organism evidence="2 3">
    <name type="scientific">Stephania yunnanensis</name>
    <dbReference type="NCBI Taxonomy" id="152371"/>
    <lineage>
        <taxon>Eukaryota</taxon>
        <taxon>Viridiplantae</taxon>
        <taxon>Streptophyta</taxon>
        <taxon>Embryophyta</taxon>
        <taxon>Tracheophyta</taxon>
        <taxon>Spermatophyta</taxon>
        <taxon>Magnoliopsida</taxon>
        <taxon>Ranunculales</taxon>
        <taxon>Menispermaceae</taxon>
        <taxon>Menispermoideae</taxon>
        <taxon>Cissampelideae</taxon>
        <taxon>Stephania</taxon>
    </lineage>
</organism>
<dbReference type="FunFam" id="3.30.70.270:FF:000020">
    <property type="entry name" value="Transposon Tf2-6 polyprotein-like Protein"/>
    <property type="match status" value="1"/>
</dbReference>
<dbReference type="Proteomes" id="UP001420932">
    <property type="component" value="Unassembled WGS sequence"/>
</dbReference>
<dbReference type="PANTHER" id="PTHR34072:SF52">
    <property type="entry name" value="RIBONUCLEASE H"/>
    <property type="match status" value="1"/>
</dbReference>
<dbReference type="Gene3D" id="3.30.70.270">
    <property type="match status" value="1"/>
</dbReference>
<dbReference type="SUPFAM" id="SSF56672">
    <property type="entry name" value="DNA/RNA polymerases"/>
    <property type="match status" value="1"/>
</dbReference>
<dbReference type="InterPro" id="IPR043128">
    <property type="entry name" value="Rev_trsase/Diguanyl_cyclase"/>
</dbReference>
<reference evidence="2 3" key="1">
    <citation type="submission" date="2024-01" db="EMBL/GenBank/DDBJ databases">
        <title>Genome assemblies of Stephania.</title>
        <authorList>
            <person name="Yang L."/>
        </authorList>
    </citation>
    <scope>NUCLEOTIDE SEQUENCE [LARGE SCALE GENOMIC DNA]</scope>
    <source>
        <strain evidence="2">YNDBR</strain>
        <tissue evidence="2">Leaf</tissue>
    </source>
</reference>
<dbReference type="EMBL" id="JBBNAF010000010">
    <property type="protein sequence ID" value="KAK9107482.1"/>
    <property type="molecule type" value="Genomic_DNA"/>
</dbReference>
<dbReference type="Pfam" id="PF17919">
    <property type="entry name" value="RT_RNaseH_2"/>
    <property type="match status" value="1"/>
</dbReference>
<dbReference type="InterPro" id="IPR043502">
    <property type="entry name" value="DNA/RNA_pol_sf"/>
</dbReference>
<comment type="caution">
    <text evidence="2">The sequence shown here is derived from an EMBL/GenBank/DDBJ whole genome shotgun (WGS) entry which is preliminary data.</text>
</comment>
<evidence type="ECO:0000313" key="2">
    <source>
        <dbReference type="EMBL" id="KAK9107482.1"/>
    </source>
</evidence>
<name>A0AAP0FCC8_9MAGN</name>
<sequence>MIFEIPGRPMFIYSDTTPRTESTRGRLVNSEEMETLISLYIVAESHEPKLEEIQSFLGLAGYYRRFVKDFSKIASPMTKLTQKDVKFQWSEECDESFAQLKKLLTTAPVLILPEVGKGFMEYTDVSRMGLGCVLMQEKGTVAYASRQLKIHEKNYPTHDLELAAVVFALKI</sequence>
<accession>A0AAP0FCC8</accession>
<dbReference type="PANTHER" id="PTHR34072">
    <property type="entry name" value="ENZYMATIC POLYPROTEIN-RELATED"/>
    <property type="match status" value="1"/>
</dbReference>
<proteinExistence type="predicted"/>
<keyword evidence="3" id="KW-1185">Reference proteome</keyword>